<dbReference type="InterPro" id="IPR013098">
    <property type="entry name" value="Ig_I-set"/>
</dbReference>
<feature type="domain" description="Ig-like" evidence="14">
    <location>
        <begin position="1477"/>
        <end position="1565"/>
    </location>
</feature>
<dbReference type="PROSITE" id="PS50026">
    <property type="entry name" value="EGF_3"/>
    <property type="match status" value="2"/>
</dbReference>
<feature type="domain" description="Ig-like" evidence="14">
    <location>
        <begin position="3162"/>
        <end position="3247"/>
    </location>
</feature>
<evidence type="ECO:0000256" key="8">
    <source>
        <dbReference type="ARBA" id="ARBA00023157"/>
    </source>
</evidence>
<feature type="domain" description="Ig-like" evidence="14">
    <location>
        <begin position="600"/>
        <end position="683"/>
    </location>
</feature>
<dbReference type="InterPro" id="IPR006605">
    <property type="entry name" value="G2_nidogen/fibulin_G2F"/>
</dbReference>
<keyword evidence="2" id="KW-0964">Secreted</keyword>
<dbReference type="SMART" id="SM00406">
    <property type="entry name" value="IGv"/>
    <property type="match status" value="11"/>
</dbReference>
<feature type="domain" description="Ig-like" evidence="14">
    <location>
        <begin position="2484"/>
        <end position="2575"/>
    </location>
</feature>
<dbReference type="Proteomes" id="UP000504639">
    <property type="component" value="Chromosome 19"/>
</dbReference>
<evidence type="ECO:0000256" key="7">
    <source>
        <dbReference type="ARBA" id="ARBA00022837"/>
    </source>
</evidence>
<feature type="domain" description="Ig-like" evidence="14">
    <location>
        <begin position="3804"/>
        <end position="3888"/>
    </location>
</feature>
<dbReference type="Pfam" id="PF13927">
    <property type="entry name" value="Ig_3"/>
    <property type="match status" value="16"/>
</dbReference>
<feature type="domain" description="Ig-like" evidence="14">
    <location>
        <begin position="1383"/>
        <end position="1470"/>
    </location>
</feature>
<feature type="domain" description="Ig-like" evidence="14">
    <location>
        <begin position="2298"/>
        <end position="2387"/>
    </location>
</feature>
<keyword evidence="10" id="KW-0393">Immunoglobulin domain</keyword>
<dbReference type="InterPro" id="IPR000742">
    <property type="entry name" value="EGF"/>
</dbReference>
<dbReference type="SMART" id="SM00408">
    <property type="entry name" value="IGc2"/>
    <property type="match status" value="41"/>
</dbReference>
<feature type="domain" description="Ig-like" evidence="14">
    <location>
        <begin position="1929"/>
        <end position="2017"/>
    </location>
</feature>
<dbReference type="InterPro" id="IPR036179">
    <property type="entry name" value="Ig-like_dom_sf"/>
</dbReference>
<keyword evidence="3" id="KW-0272">Extracellular matrix</keyword>
<evidence type="ECO:0000256" key="11">
    <source>
        <dbReference type="PROSITE-ProRule" id="PRU00076"/>
    </source>
</evidence>
<feature type="domain" description="Ig-like" evidence="14">
    <location>
        <begin position="3530"/>
        <end position="3618"/>
    </location>
</feature>
<dbReference type="PROSITE" id="PS01186">
    <property type="entry name" value="EGF_2"/>
    <property type="match status" value="1"/>
</dbReference>
<feature type="domain" description="Ig-like" evidence="14">
    <location>
        <begin position="3984"/>
        <end position="4070"/>
    </location>
</feature>
<dbReference type="InterPro" id="IPR056475">
    <property type="entry name" value="GBD_Hemicentin/VWA7"/>
</dbReference>
<dbReference type="SUPFAM" id="SSF54511">
    <property type="entry name" value="GFP-like"/>
    <property type="match status" value="1"/>
</dbReference>
<evidence type="ECO:0000259" key="13">
    <source>
        <dbReference type="PROSITE" id="PS50026"/>
    </source>
</evidence>
<name>A0A6J3E3F8_AYTFU</name>
<feature type="domain" description="Ig-like" evidence="14">
    <location>
        <begin position="3623"/>
        <end position="3709"/>
    </location>
</feature>
<keyword evidence="9" id="KW-0325">Glycoprotein</keyword>
<dbReference type="InterPro" id="IPR013783">
    <property type="entry name" value="Ig-like_fold"/>
</dbReference>
<dbReference type="PANTHER" id="PTHR45080:SF34">
    <property type="entry name" value="MYOSIN LIGHT CHAIN KINASE, SMOOTH MUSCLE-LIKE"/>
    <property type="match status" value="1"/>
</dbReference>
<dbReference type="FunFam" id="3.40.50.410:FF:000032">
    <property type="entry name" value="Hemicentin 1"/>
    <property type="match status" value="1"/>
</dbReference>
<feature type="domain" description="Ig-like" evidence="14">
    <location>
        <begin position="920"/>
        <end position="1005"/>
    </location>
</feature>
<feature type="domain" description="Ig-like" evidence="14">
    <location>
        <begin position="1108"/>
        <end position="1194"/>
    </location>
</feature>
<dbReference type="CDD" id="cd00054">
    <property type="entry name" value="EGF_CA"/>
    <property type="match status" value="4"/>
</dbReference>
<keyword evidence="8 11" id="KW-1015">Disulfide bond</keyword>
<dbReference type="Gene3D" id="3.40.50.410">
    <property type="entry name" value="von Willebrand factor, type A domain"/>
    <property type="match status" value="1"/>
</dbReference>
<evidence type="ECO:0000256" key="3">
    <source>
        <dbReference type="ARBA" id="ARBA00022530"/>
    </source>
</evidence>
<dbReference type="InterPro" id="IPR003599">
    <property type="entry name" value="Ig_sub"/>
</dbReference>
<dbReference type="RefSeq" id="XP_032056397.1">
    <property type="nucleotide sequence ID" value="XM_032200506.1"/>
</dbReference>
<dbReference type="FunFam" id="2.60.40.10:FF:000503">
    <property type="entry name" value="Hemicentin 1"/>
    <property type="match status" value="1"/>
</dbReference>
<dbReference type="InterPro" id="IPR013106">
    <property type="entry name" value="Ig_V-set"/>
</dbReference>
<feature type="domain" description="EGF-like" evidence="13">
    <location>
        <begin position="4544"/>
        <end position="4583"/>
    </location>
</feature>
<dbReference type="FunFam" id="2.60.40.10:FF:000285">
    <property type="entry name" value="Hemicentin 1"/>
    <property type="match status" value="3"/>
</dbReference>
<sequence>MPPHGGIFVGLWLLLVPGVTGSPPGAGGATLAFVFDTTGSMYDDLVQVTDGASRILERTLSRGTKLIRNYVLVPFHDPEVGPATLTTDPRLFQQRLQQLQVQGGGDCPEMSVAAIRLAAEVSQPGSFIYVFTDARAKDYEQQEELLRLLQHKQSQVVFVLTGDCGDRSHPGYRVYERIAATSSGQVFHLDKQQVKEVLKWVEEAIQASKVHLLSADHEDGGEHTWPVPFDPSLKEVTVSLSGPAPQIEVRDPAGKVLEKGRDLKELLSIPNSAVVVAVQPHEPGMWQVKTQSSGRHSVRITGVSSINFQAGFSTQPDPDSIQPGERPLQGLPVSVVVNCSGLEPPGRLQEIELFNSSGRALLSLPLRPLSNTSSGHLWVGSPLRAPPGDFLLKVKGEDAQGHPLHRLSSVTYTSVVPGLPQVNISSRIRAYRREPQRVSCSAHSELPFRMQLSRAGARLGEEKQFRGSGNVSWLIPAASKSDEGFYECTATNKVGVARARAYISVSEPPPRLQAPGNVTASPGHDVVLSCPVLSAVPYNLTWSWDGRVALQEGGRARLLQNHSLEISRVQPGDAGPYECIARSAHGTATASVWLFIQEAPWVEVDASPQRFGRGQELRLNCTAGGYPQPRITWKRWGWVLEQDQRVFMDSQGTLHIRAAVPEDAGNYSCSANSLLGQDEQAISLEYIGEQEVAAFPAGSQRGVLRLQAVQEEDSGPYTCQARGEAGDAFASTVLDVGSAPHFPEPLGDLEVEIGDSVTLPCRAEGSLPLQVAWSRQDGKPVVQQHGVPGAELLIDGASLDDQAVYVCEAQNDFGKIRAEVKLTVTGQAPAIALAPTVVRVLAGQPLWLPCVILAGRPLPARLWLKDGQPVAPSGRLSTQPDGSLHVGQASRGDAGTYTCVATNALGSQRQEMALVVHVPPSIDPGPALVAATEGVAVTLRCDATGVPTPTVTWTKGTEPISPSPRYHLNPNGTLLIPSPSPGDAGTYFCTAASVAGFSSRQVQLSISTKPRISVNGSRGISAPVTVLAVRGQETTLPCEAQGSPLPLVAWSRESQLLPLSSSRYTVLPSGSLRLAEPQEADSGLYTCTATNAVGNASVRYSLRVQVPPRIQRGPEVLRALVGEHLELPCVAHGDPVPSLSWSKDGRPLREGERGALGGPHGAVTIGAVQLSDAGRYRCIASSSVGQDTVEVVVQVLEPPYLGDGAEVLLEKVLLENVTITCPVKGTPTPSVLWWKDAVEVQDAVPGAELLDGGSLFIHALQPSHSGEYTCMAANDVGSVSLTTTLVVHGPPEMMGSGWENVSVVAGQPLELHCNVSSTPVPSITWHKDGHPVDGAGGPLVLRRGQTLRFAAVRSEDTGTYSCRARSRAGEARRHFALLVLVPPSMSGSRWPHNVSVPEGSEVLLECRSRGVPPPRVRWMKDGQPLPALDPHLELLEEEQVLRIPSSQPQHQGTYQCLATNPAGQHSKVFQLHVHTPPSILGAEELVEVVVLLNGSGQLPCEARGSPAPTIAWFRGRRPLPSGTRTTYVRGGRVLRVSGAQEEDTGLYVCRATNPVGTAHRTVRLEVYVPPTISSEGRVVEAAVGQPVELPCSARGNPLPTLSWQKDGQPLPQGAGVLLLAGGTLLRIQRVSESSGGSYTCLASSPAGESVVRHTLLVQAPPKLLIGDGESHLTAVANDSLRIRCRASGVPVPRIRWLKDGLPLGTGDGVAVSEDSGTLLIARVGLAHQGLYICQGSSRAGGTQVQVWVLVQVRPSVSIVEGDAVTVALRQPVTLRCQATGTPPPRLSWRKDGVLLPATGSIFQIEKADLTDEGVYTCVAANPAGEDEQDVMLKVLVPPNIEPSEVDLAVLENGTVSLECLATGVPAPDISWYKGNEQLVTTPGRILSRDGKRLEIPRAHLADAGSYRCVASNAAGDTELGYSLRVTVPPRITAGPSPVVAVTSEAVTLRCDATGSPAPALIWLKDGNPVPEEVAGGPQILSGGRVLSLPTPHLLDSGTYTCVASSAVGEDRREATVEVRLPPTAPGEEENVSAIVNQEVTLRCPAPGVDPRGSRWLKDGTLLTPSPGMRLSEDGTVLQVGRAAVQDAGRYTCQVPGHPERHYNLNVLVPPSFSSAEPTTTSVLEGQSVRLACECHGIPFPALSWQKDGEPLSAHPGSLKLVSAGGRMLYIEKVRLVDEGTYTCKCSNAAGSSSKEHRLGVHVPPRIRGSSKAPRKVSVIEAGETVLECEATGRPAPTVTWLKDGQPVALGDGLSLSEQGWRLRIARAALVHAGRYVCLAANTAGQERREFDVVVHVPPKFLQGLGSTSNTRVPLHRALTLTCEATGVPLPTVSWSWNGSPVTPGEHTQVLSGGWMLRLPRVRAQDGGHYSCLASNAAGEARREFQVEVLVPPHIEDVDEEEAVTVPEGHPVTWSCLAAGNPQPEVTWLKDGHPLPAGATSISPDGSVLRIPQAAPSDAGRYSCVASSPVGEQTKHYLLNVSASPMSAGDAHDAATEDVVVIINNPISLLCEAPAYPPPSITWLKDEVPVEASRDVRLLPGGHGLQILNAQEEDAGTYSCVVASEAGEAVRNYTVKVLVPPLITRDVPSGEFATTEVRTSVNSTVTLECETWAVPEPTIQWYKDGQLLESAGHLQILQEGQVLRIKPAGVPDSGHYTCVATNPLGADDKDFSLHVQVPPLFQHQLSPGEAFEILYQEEDGDGEVTEHRQAVLHQPAALSCDTNAIPPPRLTWYKDGEPLAPGPGVLILLGGRVLQLPVVQEEDAGRYTCEASNEAGRDRVHYELEVLAAPAIRGAEEEQVEEVTATTNSTVRFECPASGRPVPAVSWLRDHVPIAASPRHQLLEGGTVLQVAVAEVGDAGSYVCVAENPAGSAEKHFALTVQDPPGAEDPQEETLSADMGSPLVLSCAATAVPAVTWLKDGRTLASSPQQGLVPGGGQLQISALQPSHQGRYTCLARGEGAEMRKDFLVLVRVAPHILGAGVPSEHSVLEGGEVRLECQAEGQPPPQISWLKDGQPLQLQPPSRAQVSRDGSALLLEALRAADSGAYTCLARNGAGEDARLHVLSVLVPPVIEGGAGGSDVVRGVLSAAVTLRCRARGSPPLRVSWLKDGLPLRLSPRVTLLSAGHVLRISRTQVSDAGLYTCVVSSQAGVADRSFVLQILAPPVLESPESSEEQVVAKGSDVTFACEASGSPAPAVTWLKLAETPALPSKRVADGPRLSLGAVGPADTGVYACVASNEAGETSRAFSLLVMEPPKIEDASHPTEMAVAVGAPLELTCVVAGVPVPAVTWEKDGQLLAGPWLSTGNESTLRIDSMEVADSGLYTCLAASPAGEDSRSFHVSARAPLGTTGTGETLSITAVPGGQLTLECPVDAVPPPYIEWHREGSPLRGDARRQTLAEGRFLRIWDVGAADGGEYVCRAGTATGDSRQNFQVEIHVAPHIQPGPEEVNVPTNGSATLLCHAEGWPTPRVTWRKDGQLLSLRGTSRLQLLPDGSLHIDPVRVQDSGYYLCVASSPAGSDRRGLDLRVLVPPAITPGPPSLTLLAQQPAWLSCDASGSPAPQVRWEKDGHPLNPHLLPSAYRVQTSGSLLITSPSPRDEGWFECIATNAAGEARKVFLVSVHVPPTIADDLTDVTVTRLSPAVLTCYASGVPPPAVSWSKDGAQLGSRGGGYHVLPTGALEIRQALPVHAGRYTCTARSAAGTARKHLRLVVHEPPALKPLPGMVMVKVNASTVLSCEASGVPRPEVTWQKDGASIAGGPGLKVLPSGQLHLLRASLADAGSYLCMARNPSGTAMGRTRLIVQVPPTIAAGPVELAVLEGQDVLLPCAARGVPEPRVSWSREGAPMRDRGGTITILPSGELLLRHVQEGDAGSYSCTAVNSAGKAVRRLSLGVHTLPTFTRRPGDVVLSRGEQLELVCEATGSPEPRISWMADGQPLTEGVSGQRGRSILRRAAATHADSGTYVCRAENSAGTIRATSFVSIMEAPVVRGAPSTYQVEPPGGDVLLDCDTRGHPAPFVRWSKDGVPVGATRRLRQLQNGSLAIRSLGGADAGLYRCVAENEAGTAAKVVTLALQSAPVVAVTPRAVSVRTGQRVLLHCAVSGEPTPSVEWQWDGEALPEGPRGRILPNATLLLPAASPWDTGTYTCIARNALGSAAARASLVVQGEPRRVRGSLIGVINTREFGVATLNASVLDEPRSGTTAIRTTISGVPRHVGSLMRVLVTLMAPVYWSFAHTGLDVPGGILLARGTFRHESQVEFGTGDLLRITHLARAADASGTLLLDSVLSGSVPESIGEATLLLQDFSERYVRTGAGMFSGGSVQSFLQDGRLARARCNHTIEYEPAPGLQPQRVQHIQAREVQASFDPALEELSFQLSTSLDAGDQCPPGFVLGPQQLHCLDINECAEGSHACRYNQICENTVGTHRCVCPRGYRSLGAAWPCLDINECLHFPPPCAFECRNLRGSYECLCPPGTVLLPEGECGAAGTGAGAAGSTPWDSLLRWLGPGSHLRSRSHPRLTLSRVAKAAGPDARGPCPSGFVRRNGTCTDLDECRVPNQCQHQCRNSEGSYRCVCPPGYRLLPDGKTCHDVDECREGKLRCASGQLCFNTRGGARCEDAPCPDGYWRGSSPGVCFSHCAPDCGADGPAVLRYVLLPLPLGVPAGRDVLRLAPGTALGARTLFSLLEQDGGSPFALRAEQGRGVIATLRPLHAPGTHRLRVQALTPGARRARSIFLIIISISPYPY</sequence>
<feature type="domain" description="Nidogen G2 beta-barrel" evidence="15">
    <location>
        <begin position="4164"/>
        <end position="4386"/>
    </location>
</feature>
<proteinExistence type="predicted"/>
<keyword evidence="7" id="KW-0106">Calcium</keyword>
<dbReference type="KEGG" id="aful:116497013"/>
<feature type="domain" description="Ig-like" evidence="14">
    <location>
        <begin position="2789"/>
        <end position="2879"/>
    </location>
</feature>
<feature type="domain" description="Ig-like" evidence="14">
    <location>
        <begin position="1661"/>
        <end position="1749"/>
    </location>
</feature>
<gene>
    <name evidence="17" type="primary">HMCN2</name>
</gene>
<evidence type="ECO:0000256" key="6">
    <source>
        <dbReference type="ARBA" id="ARBA00022737"/>
    </source>
</evidence>
<dbReference type="GeneID" id="116497013"/>
<keyword evidence="4 11" id="KW-0245">EGF-like domain</keyword>
<feature type="domain" description="Ig-like" evidence="14">
    <location>
        <begin position="3438"/>
        <end position="3523"/>
    </location>
</feature>
<feature type="domain" description="Ig-like" evidence="14">
    <location>
        <begin position="2883"/>
        <end position="2963"/>
    </location>
</feature>
<dbReference type="PROSITE" id="PS50835">
    <property type="entry name" value="IG_LIKE"/>
    <property type="match status" value="40"/>
</dbReference>
<feature type="domain" description="Ig-like" evidence="14">
    <location>
        <begin position="3895"/>
        <end position="3979"/>
    </location>
</feature>
<evidence type="ECO:0000256" key="9">
    <source>
        <dbReference type="ARBA" id="ARBA00023180"/>
    </source>
</evidence>
<dbReference type="SUPFAM" id="SSF53300">
    <property type="entry name" value="vWA-like"/>
    <property type="match status" value="1"/>
</dbReference>
<feature type="domain" description="Ig-like" evidence="14">
    <location>
        <begin position="3714"/>
        <end position="3800"/>
    </location>
</feature>
<dbReference type="Pfam" id="PF12662">
    <property type="entry name" value="cEGF"/>
    <property type="match status" value="1"/>
</dbReference>
<dbReference type="InterPro" id="IPR003598">
    <property type="entry name" value="Ig_sub2"/>
</dbReference>
<evidence type="ECO:0000256" key="1">
    <source>
        <dbReference type="ARBA" id="ARBA00004498"/>
    </source>
</evidence>
<feature type="domain" description="Ig-like" evidence="14">
    <location>
        <begin position="1215"/>
        <end position="1286"/>
    </location>
</feature>
<dbReference type="PROSITE" id="PS50993">
    <property type="entry name" value="NIDOGEN_G2"/>
    <property type="match status" value="1"/>
</dbReference>
<feature type="domain" description="Ig-like" evidence="14">
    <location>
        <begin position="1838"/>
        <end position="1926"/>
    </location>
</feature>
<dbReference type="GO" id="GO:0005509">
    <property type="term" value="F:calcium ion binding"/>
    <property type="evidence" value="ECO:0007669"/>
    <property type="project" value="InterPro"/>
</dbReference>
<evidence type="ECO:0000256" key="4">
    <source>
        <dbReference type="ARBA" id="ARBA00022536"/>
    </source>
</evidence>
<dbReference type="InterPro" id="IPR000152">
    <property type="entry name" value="EGF-type_Asp/Asn_hydroxyl_site"/>
</dbReference>
<dbReference type="InterPro" id="IPR009030">
    <property type="entry name" value="Growth_fac_rcpt_cys_sf"/>
</dbReference>
<evidence type="ECO:0000256" key="12">
    <source>
        <dbReference type="SAM" id="SignalP"/>
    </source>
</evidence>
<feature type="domain" description="Ig-like" evidence="14">
    <location>
        <begin position="420"/>
        <end position="504"/>
    </location>
</feature>
<dbReference type="SMART" id="SM00409">
    <property type="entry name" value="IG"/>
    <property type="match status" value="41"/>
</dbReference>
<organism evidence="16 17">
    <name type="scientific">Aythya fuligula</name>
    <name type="common">Tufted duck</name>
    <name type="synonym">Anas fuligula</name>
    <dbReference type="NCBI Taxonomy" id="219594"/>
    <lineage>
        <taxon>Eukaryota</taxon>
        <taxon>Metazoa</taxon>
        <taxon>Chordata</taxon>
        <taxon>Craniata</taxon>
        <taxon>Vertebrata</taxon>
        <taxon>Euteleostomi</taxon>
        <taxon>Archelosauria</taxon>
        <taxon>Archosauria</taxon>
        <taxon>Dinosauria</taxon>
        <taxon>Saurischia</taxon>
        <taxon>Theropoda</taxon>
        <taxon>Coelurosauria</taxon>
        <taxon>Aves</taxon>
        <taxon>Neognathae</taxon>
        <taxon>Galloanserae</taxon>
        <taxon>Anseriformes</taxon>
        <taxon>Anatidae</taxon>
        <taxon>Aythyinae</taxon>
        <taxon>Aythya</taxon>
    </lineage>
</organism>
<feature type="domain" description="EGF-like" evidence="13">
    <location>
        <begin position="4397"/>
        <end position="4435"/>
    </location>
</feature>
<keyword evidence="5 12" id="KW-0732">Signal</keyword>
<accession>A0A6J3E3F8</accession>
<dbReference type="SMART" id="SM00179">
    <property type="entry name" value="EGF_CA"/>
    <property type="match status" value="4"/>
</dbReference>
<dbReference type="FunFam" id="2.10.25.10:FF:000008">
    <property type="entry name" value="Signal peptide, CUB domain, EGF-like 2"/>
    <property type="match status" value="1"/>
</dbReference>
<feature type="domain" description="Ig-like" evidence="14">
    <location>
        <begin position="3344"/>
        <end position="3433"/>
    </location>
</feature>
<evidence type="ECO:0000256" key="5">
    <source>
        <dbReference type="ARBA" id="ARBA00022729"/>
    </source>
</evidence>
<dbReference type="InterPro" id="IPR007110">
    <property type="entry name" value="Ig-like_dom"/>
</dbReference>
<evidence type="ECO:0000256" key="10">
    <source>
        <dbReference type="ARBA" id="ARBA00023319"/>
    </source>
</evidence>
<feature type="signal peptide" evidence="12">
    <location>
        <begin position="1"/>
        <end position="21"/>
    </location>
</feature>
<keyword evidence="16" id="KW-1185">Reference proteome</keyword>
<dbReference type="InParanoid" id="A0A6J3E3F8"/>
<dbReference type="GO" id="GO:0007156">
    <property type="term" value="P:homophilic cell adhesion via plasma membrane adhesion molecules"/>
    <property type="evidence" value="ECO:0007669"/>
    <property type="project" value="TreeGrafter"/>
</dbReference>
<dbReference type="Pfam" id="PF25106">
    <property type="entry name" value="VWA_4"/>
    <property type="match status" value="1"/>
</dbReference>
<feature type="disulfide bond" evidence="11">
    <location>
        <begin position="4548"/>
        <end position="4558"/>
    </location>
</feature>
<evidence type="ECO:0000313" key="17">
    <source>
        <dbReference type="RefSeq" id="XP_032056397.1"/>
    </source>
</evidence>
<feature type="domain" description="Ig-like" evidence="14">
    <location>
        <begin position="1010"/>
        <end position="1105"/>
    </location>
</feature>
<feature type="domain" description="Ig-like" evidence="14">
    <location>
        <begin position="1291"/>
        <end position="1376"/>
    </location>
</feature>
<comment type="caution">
    <text evidence="11">Lacks conserved residue(s) required for the propagation of feature annotation.</text>
</comment>
<comment type="subcellular location">
    <subcellularLocation>
        <location evidence="1">Secreted</location>
        <location evidence="1">Extracellular space</location>
        <location evidence="1">Extracellular matrix</location>
    </subcellularLocation>
</comment>
<dbReference type="Gene3D" id="2.60.40.10">
    <property type="entry name" value="Immunoglobulins"/>
    <property type="match status" value="39"/>
</dbReference>
<dbReference type="Pfam" id="PF07645">
    <property type="entry name" value="EGF_CA"/>
    <property type="match status" value="2"/>
</dbReference>
<keyword evidence="6" id="KW-0677">Repeat</keyword>
<dbReference type="CDD" id="cd00096">
    <property type="entry name" value="Ig"/>
    <property type="match status" value="15"/>
</dbReference>
<dbReference type="InterPro" id="IPR050958">
    <property type="entry name" value="Cell_Adh-Cytoskel_Orgn"/>
</dbReference>
<dbReference type="FunFam" id="2.10.25.10:FF:000210">
    <property type="entry name" value="Hemicentin 1"/>
    <property type="match status" value="1"/>
</dbReference>
<dbReference type="SUPFAM" id="SSF48726">
    <property type="entry name" value="Immunoglobulin"/>
    <property type="match status" value="41"/>
</dbReference>
<feature type="domain" description="Ig-like" evidence="14">
    <location>
        <begin position="2579"/>
        <end position="2671"/>
    </location>
</feature>
<dbReference type="InterPro" id="IPR049883">
    <property type="entry name" value="NOTCH1_EGF-like"/>
</dbReference>
<dbReference type="SMART" id="SM00682">
    <property type="entry name" value="G2F"/>
    <property type="match status" value="1"/>
</dbReference>
<dbReference type="InterPro" id="IPR036465">
    <property type="entry name" value="vWFA_dom_sf"/>
</dbReference>
<dbReference type="SUPFAM" id="SSF57184">
    <property type="entry name" value="Growth factor receptor domain"/>
    <property type="match status" value="2"/>
</dbReference>
<feature type="domain" description="Ig-like" evidence="14">
    <location>
        <begin position="1754"/>
        <end position="1831"/>
    </location>
</feature>
<feature type="domain" description="Ig-like" evidence="14">
    <location>
        <begin position="2021"/>
        <end position="2094"/>
    </location>
</feature>
<dbReference type="FunFam" id="2.60.40.10:FF:000706">
    <property type="entry name" value="Hemicentin 1"/>
    <property type="match status" value="1"/>
</dbReference>
<dbReference type="PANTHER" id="PTHR45080">
    <property type="entry name" value="CONTACTIN 5"/>
    <property type="match status" value="1"/>
</dbReference>
<dbReference type="CTD" id="256158"/>
<dbReference type="Gene3D" id="2.40.155.10">
    <property type="entry name" value="Green fluorescent protein"/>
    <property type="match status" value="1"/>
</dbReference>
<dbReference type="GO" id="GO:0005886">
    <property type="term" value="C:plasma membrane"/>
    <property type="evidence" value="ECO:0007669"/>
    <property type="project" value="TreeGrafter"/>
</dbReference>
<feature type="domain" description="Ig-like" evidence="14">
    <location>
        <begin position="3068"/>
        <end position="3158"/>
    </location>
</feature>
<dbReference type="FunFam" id="2.60.40.10:FF:000032">
    <property type="entry name" value="palladin isoform X1"/>
    <property type="match status" value="4"/>
</dbReference>
<evidence type="ECO:0000259" key="15">
    <source>
        <dbReference type="PROSITE" id="PS50993"/>
    </source>
</evidence>
<dbReference type="InterPro" id="IPR001881">
    <property type="entry name" value="EGF-like_Ca-bd_dom"/>
</dbReference>
<dbReference type="Pfam" id="PF07474">
    <property type="entry name" value="G2F"/>
    <property type="match status" value="1"/>
</dbReference>
<dbReference type="InterPro" id="IPR056861">
    <property type="entry name" value="HMCN1-like_VWA"/>
</dbReference>
<evidence type="ECO:0000256" key="2">
    <source>
        <dbReference type="ARBA" id="ARBA00022525"/>
    </source>
</evidence>
<feature type="domain" description="Ig-like" evidence="14">
    <location>
        <begin position="509"/>
        <end position="591"/>
    </location>
</feature>
<feature type="domain" description="Ig-like" evidence="14">
    <location>
        <begin position="2974"/>
        <end position="3064"/>
    </location>
</feature>
<dbReference type="FunFam" id="2.60.40.10:FF:000186">
    <property type="entry name" value="Hemicentin 1"/>
    <property type="match status" value="5"/>
</dbReference>
<feature type="chain" id="PRO_5027121323" evidence="12">
    <location>
        <begin position="22"/>
        <end position="4739"/>
    </location>
</feature>
<dbReference type="Pfam" id="PF23560">
    <property type="entry name" value="GBD_Hemicentin"/>
    <property type="match status" value="1"/>
</dbReference>
<feature type="domain" description="Ig-like" evidence="14">
    <location>
        <begin position="829"/>
        <end position="915"/>
    </location>
</feature>
<dbReference type="InterPro" id="IPR026823">
    <property type="entry name" value="cEGF"/>
</dbReference>
<evidence type="ECO:0000313" key="16">
    <source>
        <dbReference type="Proteomes" id="UP000504639"/>
    </source>
</evidence>
<dbReference type="FunFam" id="2.60.40.10:FF:000130">
    <property type="entry name" value="Hemicentin 1"/>
    <property type="match status" value="12"/>
</dbReference>
<protein>
    <submittedName>
        <fullName evidence="17">Hemicentin-2</fullName>
    </submittedName>
</protein>
<dbReference type="Gene3D" id="2.10.25.10">
    <property type="entry name" value="Laminin"/>
    <property type="match status" value="3"/>
</dbReference>
<evidence type="ECO:0000259" key="14">
    <source>
        <dbReference type="PROSITE" id="PS50835"/>
    </source>
</evidence>
<dbReference type="SMART" id="SM00181">
    <property type="entry name" value="EGF"/>
    <property type="match status" value="4"/>
</dbReference>
<feature type="domain" description="Ig-like" evidence="14">
    <location>
        <begin position="2204"/>
        <end position="2293"/>
    </location>
</feature>
<feature type="domain" description="Ig-like" evidence="14">
    <location>
        <begin position="3254"/>
        <end position="3340"/>
    </location>
</feature>
<feature type="domain" description="Ig-like" evidence="14">
    <location>
        <begin position="1570"/>
        <end position="1658"/>
    </location>
</feature>
<reference evidence="17" key="1">
    <citation type="submission" date="2025-08" db="UniProtKB">
        <authorList>
            <consortium name="RefSeq"/>
        </authorList>
    </citation>
    <scope>IDENTIFICATION</scope>
    <source>
        <tissue evidence="17">Lung</tissue>
    </source>
</reference>
<dbReference type="InterPro" id="IPR009017">
    <property type="entry name" value="GFP"/>
</dbReference>
<feature type="domain" description="Ig-like" evidence="14">
    <location>
        <begin position="740"/>
        <end position="823"/>
    </location>
</feature>
<feature type="domain" description="Ig-like" evidence="14">
    <location>
        <begin position="2110"/>
        <end position="2199"/>
    </location>
</feature>
<feature type="domain" description="Ig-like" evidence="14">
    <location>
        <begin position="2392"/>
        <end position="2481"/>
    </location>
</feature>
<dbReference type="Pfam" id="PF07679">
    <property type="entry name" value="I-set"/>
    <property type="match status" value="23"/>
</dbReference>
<feature type="domain" description="Ig-like" evidence="14">
    <location>
        <begin position="2677"/>
        <end position="2784"/>
    </location>
</feature>
<dbReference type="PROSITE" id="PS00010">
    <property type="entry name" value="ASX_HYDROXYL"/>
    <property type="match status" value="1"/>
</dbReference>
<feature type="domain" description="Ig-like" evidence="14">
    <location>
        <begin position="4075"/>
        <end position="4160"/>
    </location>
</feature>